<sequence>MGDRETLEVGTGGNCEISSSPADAMEYDRKRVRSGCLHDESVACMFLCCQLFTTLRHHMKIG</sequence>
<protein>
    <submittedName>
        <fullName evidence="1">Uncharacterized protein</fullName>
    </submittedName>
</protein>
<comment type="caution">
    <text evidence="1">The sequence shown here is derived from an EMBL/GenBank/DDBJ whole genome shotgun (WGS) entry which is preliminary data.</text>
</comment>
<reference evidence="1 2" key="1">
    <citation type="submission" date="2017-08" db="EMBL/GenBank/DDBJ databases">
        <title>Infants hospitalized years apart are colonized by the same room-sourced microbial strains.</title>
        <authorList>
            <person name="Brooks B."/>
            <person name="Olm M.R."/>
            <person name="Firek B.A."/>
            <person name="Baker R."/>
            <person name="Thomas B.C."/>
            <person name="Morowitz M.J."/>
            <person name="Banfield J.F."/>
        </authorList>
    </citation>
    <scope>NUCLEOTIDE SEQUENCE [LARGE SCALE GENOMIC DNA]</scope>
    <source>
        <strain evidence="1">S2_003_000_R1_3</strain>
    </source>
</reference>
<name>A0A2W5SWL2_9CORY</name>
<proteinExistence type="predicted"/>
<gene>
    <name evidence="1" type="ORF">DI525_02160</name>
</gene>
<dbReference type="AlphaFoldDB" id="A0A2W5SWL2"/>
<accession>A0A2W5SWL2</accession>
<dbReference type="Proteomes" id="UP000249432">
    <property type="component" value="Unassembled WGS sequence"/>
</dbReference>
<dbReference type="EMBL" id="QFRA01000003">
    <property type="protein sequence ID" value="PZR06127.1"/>
    <property type="molecule type" value="Genomic_DNA"/>
</dbReference>
<organism evidence="1 2">
    <name type="scientific">Corynebacterium kroppenstedtii</name>
    <dbReference type="NCBI Taxonomy" id="161879"/>
    <lineage>
        <taxon>Bacteria</taxon>
        <taxon>Bacillati</taxon>
        <taxon>Actinomycetota</taxon>
        <taxon>Actinomycetes</taxon>
        <taxon>Mycobacteriales</taxon>
        <taxon>Corynebacteriaceae</taxon>
        <taxon>Corynebacterium</taxon>
    </lineage>
</organism>
<evidence type="ECO:0000313" key="1">
    <source>
        <dbReference type="EMBL" id="PZR06127.1"/>
    </source>
</evidence>
<evidence type="ECO:0000313" key="2">
    <source>
        <dbReference type="Proteomes" id="UP000249432"/>
    </source>
</evidence>